<protein>
    <submittedName>
        <fullName evidence="1">Uncharacterized protein</fullName>
    </submittedName>
</protein>
<organism evidence="1 2">
    <name type="scientific">Cinchona calisaya</name>
    <dbReference type="NCBI Taxonomy" id="153742"/>
    <lineage>
        <taxon>Eukaryota</taxon>
        <taxon>Viridiplantae</taxon>
        <taxon>Streptophyta</taxon>
        <taxon>Embryophyta</taxon>
        <taxon>Tracheophyta</taxon>
        <taxon>Spermatophyta</taxon>
        <taxon>Magnoliopsida</taxon>
        <taxon>eudicotyledons</taxon>
        <taxon>Gunneridae</taxon>
        <taxon>Pentapetalae</taxon>
        <taxon>asterids</taxon>
        <taxon>lamiids</taxon>
        <taxon>Gentianales</taxon>
        <taxon>Rubiaceae</taxon>
        <taxon>Cinchonoideae</taxon>
        <taxon>Cinchoneae</taxon>
        <taxon>Cinchona</taxon>
    </lineage>
</organism>
<dbReference type="AlphaFoldDB" id="A0ABD2ZLH7"/>
<dbReference type="EMBL" id="JBJUIK010000008">
    <property type="protein sequence ID" value="KAL3519848.1"/>
    <property type="molecule type" value="Genomic_DNA"/>
</dbReference>
<dbReference type="Proteomes" id="UP001630127">
    <property type="component" value="Unassembled WGS sequence"/>
</dbReference>
<evidence type="ECO:0000313" key="2">
    <source>
        <dbReference type="Proteomes" id="UP001630127"/>
    </source>
</evidence>
<comment type="caution">
    <text evidence="1">The sequence shown here is derived from an EMBL/GenBank/DDBJ whole genome shotgun (WGS) entry which is preliminary data.</text>
</comment>
<accession>A0ABD2ZLH7</accession>
<name>A0ABD2ZLH7_9GENT</name>
<proteinExistence type="predicted"/>
<gene>
    <name evidence="1" type="ORF">ACH5RR_017997</name>
</gene>
<keyword evidence="2" id="KW-1185">Reference proteome</keyword>
<evidence type="ECO:0000313" key="1">
    <source>
        <dbReference type="EMBL" id="KAL3519848.1"/>
    </source>
</evidence>
<sequence>MGNKRKVLNSTALIESEVVHYQSHEFKFALHKNRFVSIEAQMFYDKLALIASPRLEIGIDFYGPKDDKINTLTTPGEVYRAFLSEISNRTWSIFVRKDATVGNDTIVREFIANTHKLTCTVVQVRKRSVNFSREVINSYYQISNIEESEYAIFKRSDINYDVLLWELCDPHVPDGMDK</sequence>
<reference evidence="1 2" key="1">
    <citation type="submission" date="2024-11" db="EMBL/GenBank/DDBJ databases">
        <title>A near-complete genome assembly of Cinchona calisaya.</title>
        <authorList>
            <person name="Lian D.C."/>
            <person name="Zhao X.W."/>
            <person name="Wei L."/>
        </authorList>
    </citation>
    <scope>NUCLEOTIDE SEQUENCE [LARGE SCALE GENOMIC DNA]</scope>
    <source>
        <tissue evidence="1">Nenye</tissue>
    </source>
</reference>